<dbReference type="InterPro" id="IPR019734">
    <property type="entry name" value="TPR_rpt"/>
</dbReference>
<dbReference type="AlphaFoldDB" id="A0AAV3WTB4"/>
<dbReference type="SMART" id="SM00028">
    <property type="entry name" value="TPR"/>
    <property type="match status" value="2"/>
</dbReference>
<evidence type="ECO:0000313" key="5">
    <source>
        <dbReference type="EMBL" id="GEQ35883.1"/>
    </source>
</evidence>
<gene>
    <name evidence="5" type="ORF">M132T_13910</name>
</gene>
<dbReference type="PROSITE" id="PS50005">
    <property type="entry name" value="TPR"/>
    <property type="match status" value="1"/>
</dbReference>
<name>A0AAV3WTB4_9LACT</name>
<dbReference type="InterPro" id="IPR051012">
    <property type="entry name" value="CellSynth/LPSAsmb/PSIAsmb"/>
</dbReference>
<dbReference type="Pfam" id="PF12688">
    <property type="entry name" value="TPR_5"/>
    <property type="match status" value="1"/>
</dbReference>
<proteinExistence type="predicted"/>
<dbReference type="RefSeq" id="WP_091761006.1">
    <property type="nucleotide sequence ID" value="NZ_BJVX01000007.1"/>
</dbReference>
<comment type="caution">
    <text evidence="5">The sequence shown here is derived from an EMBL/GenBank/DDBJ whole genome shotgun (WGS) entry which is preliminary data.</text>
</comment>
<keyword evidence="2 3" id="KW-0802">TPR repeat</keyword>
<dbReference type="PROSITE" id="PS50293">
    <property type="entry name" value="TPR_REGION"/>
    <property type="match status" value="1"/>
</dbReference>
<dbReference type="PANTHER" id="PTHR45586:SF1">
    <property type="entry name" value="LIPOPOLYSACCHARIDE ASSEMBLY PROTEIN B"/>
    <property type="match status" value="1"/>
</dbReference>
<protein>
    <recommendedName>
        <fullName evidence="4">Tetratrico peptide repeat group 5 domain-containing protein</fullName>
    </recommendedName>
</protein>
<dbReference type="InterPro" id="IPR011990">
    <property type="entry name" value="TPR-like_helical_dom_sf"/>
</dbReference>
<dbReference type="InterPro" id="IPR041656">
    <property type="entry name" value="TPR_5"/>
</dbReference>
<evidence type="ECO:0000313" key="6">
    <source>
        <dbReference type="Proteomes" id="UP000887127"/>
    </source>
</evidence>
<dbReference type="GeneID" id="96911290"/>
<dbReference type="Gene3D" id="1.25.40.10">
    <property type="entry name" value="Tetratricopeptide repeat domain"/>
    <property type="match status" value="1"/>
</dbReference>
<evidence type="ECO:0000256" key="1">
    <source>
        <dbReference type="ARBA" id="ARBA00022737"/>
    </source>
</evidence>
<accession>A0AAV3WTB4</accession>
<evidence type="ECO:0000256" key="2">
    <source>
        <dbReference type="ARBA" id="ARBA00022803"/>
    </source>
</evidence>
<reference evidence="5" key="1">
    <citation type="submission" date="2019-08" db="EMBL/GenBank/DDBJ databases">
        <title>Marinilactibacillus psychrotolerans M13-2T whole genome sequencing project.</title>
        <authorList>
            <person name="Ishikawa M."/>
            <person name="Suzuki T."/>
            <person name="Matsutani M."/>
        </authorList>
    </citation>
    <scope>NUCLEOTIDE SEQUENCE</scope>
    <source>
        <strain evidence="5">M13-2T</strain>
    </source>
</reference>
<keyword evidence="1" id="KW-0677">Repeat</keyword>
<dbReference type="SUPFAM" id="SSF48452">
    <property type="entry name" value="TPR-like"/>
    <property type="match status" value="1"/>
</dbReference>
<organism evidence="5 6">
    <name type="scientific">Marinilactibacillus psychrotolerans</name>
    <dbReference type="NCBI Taxonomy" id="191770"/>
    <lineage>
        <taxon>Bacteria</taxon>
        <taxon>Bacillati</taxon>
        <taxon>Bacillota</taxon>
        <taxon>Bacilli</taxon>
        <taxon>Lactobacillales</taxon>
        <taxon>Carnobacteriaceae</taxon>
        <taxon>Marinilactibacillus</taxon>
    </lineage>
</organism>
<feature type="domain" description="Tetratrico peptide repeat group 5" evidence="4">
    <location>
        <begin position="38"/>
        <end position="155"/>
    </location>
</feature>
<dbReference type="Proteomes" id="UP000887127">
    <property type="component" value="Unassembled WGS sequence"/>
</dbReference>
<evidence type="ECO:0000259" key="4">
    <source>
        <dbReference type="Pfam" id="PF12688"/>
    </source>
</evidence>
<evidence type="ECO:0000256" key="3">
    <source>
        <dbReference type="PROSITE-ProRule" id="PRU00339"/>
    </source>
</evidence>
<dbReference type="EMBL" id="BKBI01000009">
    <property type="protein sequence ID" value="GEQ35883.1"/>
    <property type="molecule type" value="Genomic_DNA"/>
</dbReference>
<dbReference type="PANTHER" id="PTHR45586">
    <property type="entry name" value="TPR REPEAT-CONTAINING PROTEIN PA4667"/>
    <property type="match status" value="1"/>
</dbReference>
<dbReference type="Pfam" id="PF13174">
    <property type="entry name" value="TPR_6"/>
    <property type="match status" value="1"/>
</dbReference>
<feature type="repeat" description="TPR" evidence="3">
    <location>
        <begin position="72"/>
        <end position="105"/>
    </location>
</feature>
<sequence>MDSKINKAIKLRENGDLKESNKMFSELIKNYPDNAYVNYQYAWSCDVLGTEKEAVIFYERAISLGLTGKNLEEAFLGLGSTYRALGEYEDSKRIFQKGIDLFPENKAIQVFYSMTLYNLKEYSAAMEILLSCLTETTVDADIINFKKAITFYSDKLNERF</sequence>